<dbReference type="InterPro" id="IPR036220">
    <property type="entry name" value="UDP-Glc/GDP-Man_DH_C_sf"/>
</dbReference>
<dbReference type="KEGG" id="masz:C9I28_02645"/>
<dbReference type="SUPFAM" id="SSF52413">
    <property type="entry name" value="UDP-glucose/GDP-mannose dehydrogenase C-terminal domain"/>
    <property type="match status" value="1"/>
</dbReference>
<keyword evidence="3" id="KW-0520">NAD</keyword>
<dbReference type="SUPFAM" id="SSF48179">
    <property type="entry name" value="6-phosphogluconate dehydrogenase C-terminal domain-like"/>
    <property type="match status" value="1"/>
</dbReference>
<evidence type="ECO:0000313" key="7">
    <source>
        <dbReference type="Proteomes" id="UP000240505"/>
    </source>
</evidence>
<comment type="similarity">
    <text evidence="1 4">Belongs to the UDP-glucose/GDP-mannose dehydrogenase family.</text>
</comment>
<dbReference type="GO" id="GO:0051287">
    <property type="term" value="F:NAD binding"/>
    <property type="evidence" value="ECO:0007669"/>
    <property type="project" value="InterPro"/>
</dbReference>
<dbReference type="OrthoDB" id="9803238at2"/>
<organism evidence="6 7">
    <name type="scientific">Pseudoduganella armeniaca</name>
    <dbReference type="NCBI Taxonomy" id="2072590"/>
    <lineage>
        <taxon>Bacteria</taxon>
        <taxon>Pseudomonadati</taxon>
        <taxon>Pseudomonadota</taxon>
        <taxon>Betaproteobacteria</taxon>
        <taxon>Burkholderiales</taxon>
        <taxon>Oxalobacteraceae</taxon>
        <taxon>Telluria group</taxon>
        <taxon>Pseudoduganella</taxon>
    </lineage>
</organism>
<dbReference type="InterPro" id="IPR001732">
    <property type="entry name" value="UDP-Glc/GDP-Man_DH_N"/>
</dbReference>
<dbReference type="Pfam" id="PF03721">
    <property type="entry name" value="UDPG_MGDP_dh_N"/>
    <property type="match status" value="1"/>
</dbReference>
<dbReference type="PANTHER" id="PTHR43491:SF2">
    <property type="entry name" value="UDP-N-ACETYL-D-MANNOSAMINE DEHYDROGENASE"/>
    <property type="match status" value="1"/>
</dbReference>
<dbReference type="InterPro" id="IPR014026">
    <property type="entry name" value="UDP-Glc/GDP-Man_DH_dimer"/>
</dbReference>
<dbReference type="InterPro" id="IPR036291">
    <property type="entry name" value="NAD(P)-bd_dom_sf"/>
</dbReference>
<feature type="domain" description="UDP-glucose/GDP-mannose dehydrogenase C-terminal" evidence="5">
    <location>
        <begin position="316"/>
        <end position="416"/>
    </location>
</feature>
<dbReference type="GO" id="GO:0000271">
    <property type="term" value="P:polysaccharide biosynthetic process"/>
    <property type="evidence" value="ECO:0007669"/>
    <property type="project" value="InterPro"/>
</dbReference>
<dbReference type="PIRSF" id="PIRSF000124">
    <property type="entry name" value="UDPglc_GDPman_dh"/>
    <property type="match status" value="1"/>
</dbReference>
<dbReference type="InterPro" id="IPR014027">
    <property type="entry name" value="UDP-Glc/GDP-Man_DH_C"/>
</dbReference>
<dbReference type="SUPFAM" id="SSF51735">
    <property type="entry name" value="NAD(P)-binding Rossmann-fold domains"/>
    <property type="match status" value="1"/>
</dbReference>
<evidence type="ECO:0000256" key="3">
    <source>
        <dbReference type="ARBA" id="ARBA00023027"/>
    </source>
</evidence>
<dbReference type="GO" id="GO:0016628">
    <property type="term" value="F:oxidoreductase activity, acting on the CH-CH group of donors, NAD or NADP as acceptor"/>
    <property type="evidence" value="ECO:0007669"/>
    <property type="project" value="InterPro"/>
</dbReference>
<dbReference type="AlphaFoldDB" id="A0A2R4C560"/>
<dbReference type="PANTHER" id="PTHR43491">
    <property type="entry name" value="UDP-N-ACETYL-D-MANNOSAMINE DEHYDROGENASE"/>
    <property type="match status" value="1"/>
</dbReference>
<dbReference type="Pfam" id="PF03720">
    <property type="entry name" value="UDPG_MGDP_dh_C"/>
    <property type="match status" value="1"/>
</dbReference>
<reference evidence="6 7" key="1">
    <citation type="submission" date="2018-03" db="EMBL/GenBank/DDBJ databases">
        <title>Massilia armeniaca sp. nov., isolated from desert soil.</title>
        <authorList>
            <person name="Huang H."/>
            <person name="Ren M."/>
        </authorList>
    </citation>
    <scope>NUCLEOTIDE SEQUENCE [LARGE SCALE GENOMIC DNA]</scope>
    <source>
        <strain evidence="6 7">ZMN-3</strain>
    </source>
</reference>
<proteinExistence type="inferred from homology"/>
<name>A0A2R4C560_9BURK</name>
<evidence type="ECO:0000259" key="5">
    <source>
        <dbReference type="SMART" id="SM00984"/>
    </source>
</evidence>
<dbReference type="InterPro" id="IPR008927">
    <property type="entry name" value="6-PGluconate_DH-like_C_sf"/>
</dbReference>
<dbReference type="NCBIfam" id="TIGR03026">
    <property type="entry name" value="NDP-sugDHase"/>
    <property type="match status" value="1"/>
</dbReference>
<protein>
    <submittedName>
        <fullName evidence="6">Nucleotide sugar dehydrogenase</fullName>
    </submittedName>
</protein>
<dbReference type="InterPro" id="IPR028359">
    <property type="entry name" value="UDP_ManNAc/GlcNAc_DH"/>
</dbReference>
<gene>
    <name evidence="6" type="ORF">C9I28_02645</name>
</gene>
<evidence type="ECO:0000256" key="2">
    <source>
        <dbReference type="ARBA" id="ARBA00023002"/>
    </source>
</evidence>
<keyword evidence="7" id="KW-1185">Reference proteome</keyword>
<accession>A0A2R4C560</accession>
<dbReference type="GO" id="GO:0016616">
    <property type="term" value="F:oxidoreductase activity, acting on the CH-OH group of donors, NAD or NADP as acceptor"/>
    <property type="evidence" value="ECO:0007669"/>
    <property type="project" value="InterPro"/>
</dbReference>
<dbReference type="EMBL" id="CP028324">
    <property type="protein sequence ID" value="AVR94739.1"/>
    <property type="molecule type" value="Genomic_DNA"/>
</dbReference>
<evidence type="ECO:0000256" key="4">
    <source>
        <dbReference type="PIRNR" id="PIRNR000124"/>
    </source>
</evidence>
<dbReference type="PIRSF" id="PIRSF500136">
    <property type="entry name" value="UDP_ManNAc_DH"/>
    <property type="match status" value="1"/>
</dbReference>
<dbReference type="RefSeq" id="WP_107140090.1">
    <property type="nucleotide sequence ID" value="NZ_CP028324.1"/>
</dbReference>
<evidence type="ECO:0000313" key="6">
    <source>
        <dbReference type="EMBL" id="AVR94739.1"/>
    </source>
</evidence>
<dbReference type="Pfam" id="PF00984">
    <property type="entry name" value="UDPG_MGDP_dh"/>
    <property type="match status" value="1"/>
</dbReference>
<sequence length="429" mass="46365">MDNAKVVAVVGLGYVGLPLAVEFGKKRATIGFDLSAAKVENYQRFVDPTGEVSSEDLRAATHLTVSTDPAVLAQADYIVVAVPTPVDIAHNPDFGPLIGASTSVGKHMKRGAIVVYESTVYPGATEEVCIPILEKHSGLKWKEDFHVGFSPERINPGDKQHTLTTILKVVSGDDAPTLDAVAQLYESIITAGVYRASSVKVAEAAKVIENTQRDLNIALMNELAIIFDKIGIDTLEVLQAAGTKWNFLPFRPGLVGGHCIGVDPYYLTHKAEMIGYHPQVILAGRRINDGMAKFVAEKTVKQLIAAGCHIKGAKVNVLGLTFKENCPDLRNSKVADVVAELRSFGLDVHVHDPVAEADEAMHEYGIRLDSWNDLPQADALVAAVSHKELLALSLTDFTEKLMPGGCFIDVKSQFNMAGLQEAGFSVWRL</sequence>
<dbReference type="SMART" id="SM00984">
    <property type="entry name" value="UDPG_MGDP_dh_C"/>
    <property type="match status" value="1"/>
</dbReference>
<dbReference type="Proteomes" id="UP000240505">
    <property type="component" value="Chromosome"/>
</dbReference>
<keyword evidence="2" id="KW-0560">Oxidoreductase</keyword>
<evidence type="ECO:0000256" key="1">
    <source>
        <dbReference type="ARBA" id="ARBA00006601"/>
    </source>
</evidence>
<dbReference type="InterPro" id="IPR017476">
    <property type="entry name" value="UDP-Glc/GDP-Man"/>
</dbReference>
<dbReference type="Gene3D" id="3.40.50.720">
    <property type="entry name" value="NAD(P)-binding Rossmann-like Domain"/>
    <property type="match status" value="2"/>
</dbReference>